<evidence type="ECO:0000259" key="2">
    <source>
        <dbReference type="Pfam" id="PF01975"/>
    </source>
</evidence>
<name>A0A9W8TAL4_9HYPO</name>
<proteinExistence type="predicted"/>
<dbReference type="SUPFAM" id="SSF64167">
    <property type="entry name" value="SurE-like"/>
    <property type="match status" value="1"/>
</dbReference>
<dbReference type="GO" id="GO:0016787">
    <property type="term" value="F:hydrolase activity"/>
    <property type="evidence" value="ECO:0007669"/>
    <property type="project" value="InterPro"/>
</dbReference>
<comment type="caution">
    <text evidence="3">The sequence shown here is derived from an EMBL/GenBank/DDBJ whole genome shotgun (WGS) entry which is preliminary data.</text>
</comment>
<dbReference type="InterPro" id="IPR002828">
    <property type="entry name" value="SurE-like_Pase/nucleotidase"/>
</dbReference>
<accession>A0A9W8TAL4</accession>
<organism evidence="3 4">
    <name type="scientific">Fusarium piperis</name>
    <dbReference type="NCBI Taxonomy" id="1435070"/>
    <lineage>
        <taxon>Eukaryota</taxon>
        <taxon>Fungi</taxon>
        <taxon>Dikarya</taxon>
        <taxon>Ascomycota</taxon>
        <taxon>Pezizomycotina</taxon>
        <taxon>Sordariomycetes</taxon>
        <taxon>Hypocreomycetidae</taxon>
        <taxon>Hypocreales</taxon>
        <taxon>Nectriaceae</taxon>
        <taxon>Fusarium</taxon>
        <taxon>Fusarium solani species complex</taxon>
    </lineage>
</organism>
<keyword evidence="4" id="KW-1185">Reference proteome</keyword>
<keyword evidence="3" id="KW-0436">Ligase</keyword>
<evidence type="ECO:0000313" key="4">
    <source>
        <dbReference type="Proteomes" id="UP001140502"/>
    </source>
</evidence>
<dbReference type="PANTHER" id="PTHR47551">
    <property type="entry name" value="TUBULIN--TYROSINE LIGASE PBY1-RELATED"/>
    <property type="match status" value="1"/>
</dbReference>
<dbReference type="InterPro" id="IPR027746">
    <property type="entry name" value="TTL"/>
</dbReference>
<dbReference type="NCBIfam" id="TIGR00087">
    <property type="entry name" value="surE"/>
    <property type="match status" value="1"/>
</dbReference>
<feature type="region of interest" description="Disordered" evidence="1">
    <location>
        <begin position="233"/>
        <end position="253"/>
    </location>
</feature>
<dbReference type="Proteomes" id="UP001140502">
    <property type="component" value="Unassembled WGS sequence"/>
</dbReference>
<feature type="compositionally biased region" description="Polar residues" evidence="1">
    <location>
        <begin position="238"/>
        <end position="247"/>
    </location>
</feature>
<dbReference type="AlphaFoldDB" id="A0A9W8TAL4"/>
<feature type="domain" description="Survival protein SurE-like phosphatase/nucleotidase" evidence="2">
    <location>
        <begin position="3"/>
        <end position="197"/>
    </location>
</feature>
<dbReference type="EMBL" id="JAPEUR010000471">
    <property type="protein sequence ID" value="KAJ4309004.1"/>
    <property type="molecule type" value="Genomic_DNA"/>
</dbReference>
<gene>
    <name evidence="3" type="primary">PBY1</name>
    <name evidence="3" type="ORF">N0V84_011757</name>
</gene>
<dbReference type="OrthoDB" id="202825at2759"/>
<reference evidence="3" key="1">
    <citation type="submission" date="2022-10" db="EMBL/GenBank/DDBJ databases">
        <title>Tapping the CABI collections for fungal endophytes: first genome assemblies for Collariella, Neodidymelliopsis, Ascochyta clinopodiicola, Didymella pomorum, Didymosphaeria variabile, Neocosmospora piperis and Neocucurbitaria cava.</title>
        <authorList>
            <person name="Hill R."/>
        </authorList>
    </citation>
    <scope>NUCLEOTIDE SEQUENCE</scope>
    <source>
        <strain evidence="3">IMI 366586</strain>
    </source>
</reference>
<dbReference type="Pfam" id="PF01975">
    <property type="entry name" value="SurE"/>
    <property type="match status" value="1"/>
</dbReference>
<dbReference type="Gene3D" id="3.40.1210.10">
    <property type="entry name" value="Survival protein SurE-like phosphatase/nucleotidase"/>
    <property type="match status" value="1"/>
</dbReference>
<evidence type="ECO:0000313" key="3">
    <source>
        <dbReference type="EMBL" id="KAJ4309004.1"/>
    </source>
</evidence>
<dbReference type="PANTHER" id="PTHR47551:SF1">
    <property type="entry name" value="TUBULIN--TYROSINE LIGASE PBY1-RELATED"/>
    <property type="match status" value="1"/>
</dbReference>
<protein>
    <submittedName>
        <fullName evidence="3">Tubulin--tyrosine ligase pby1</fullName>
    </submittedName>
</protein>
<dbReference type="GO" id="GO:0016874">
    <property type="term" value="F:ligase activity"/>
    <property type="evidence" value="ECO:0007669"/>
    <property type="project" value="UniProtKB-KW"/>
</dbReference>
<sequence length="310" mass="33597">MRVLVTNDDGPPSAEASPFILPFVCALEQSTDHELQVVIPHTQRSWIGKAHVPGETITATPFRTQHSESSWTTLNGTPASCVHVGLGHLFTAADVVIAGPNLGYNIASTFALSSGTLGAALEGAALERKAIAVSFERRSPRADEVVAEATRLSIRIIQKLLDEWDDEVAVYNVNIPLLAGVETKEVYWTEILDVSWSSGREGSAYRERLPDEIPADACGQAALANEAAHRDAPMSMLSPCQSPTSTRGGEEGAKPRIFYWDPTHGKGLWKDVHKEGSDAWAIHNGYACITPLKANYSHVRGYTGRVDLAR</sequence>
<dbReference type="InterPro" id="IPR036523">
    <property type="entry name" value="SurE-like_sf"/>
</dbReference>
<evidence type="ECO:0000256" key="1">
    <source>
        <dbReference type="SAM" id="MobiDB-lite"/>
    </source>
</evidence>
<dbReference type="GO" id="GO:0000932">
    <property type="term" value="C:P-body"/>
    <property type="evidence" value="ECO:0007669"/>
    <property type="project" value="TreeGrafter"/>
</dbReference>